<dbReference type="RefSeq" id="WP_254153792.1">
    <property type="nucleotide sequence ID" value="NZ_JAHESD010000021.1"/>
</dbReference>
<sequence>MENNIKLSNSIYTNSYLALFQIALSNFSLAVQENPDIKKRFRRKYSQKKQWQNQKPMR</sequence>
<proteinExistence type="predicted"/>
<protein>
    <submittedName>
        <fullName evidence="1">Uncharacterized protein</fullName>
    </submittedName>
</protein>
<dbReference type="EMBL" id="JAHESD010000021">
    <property type="protein sequence ID" value="MBT1703830.1"/>
    <property type="molecule type" value="Genomic_DNA"/>
</dbReference>
<reference evidence="1 2" key="1">
    <citation type="submission" date="2021-05" db="EMBL/GenBank/DDBJ databases">
        <title>A Polyphasic approach of four new species of the genus Ohtaekwangia: Ohtaekwangia histidinii sp. nov., Ohtaekwangia cretensis sp. nov., Ohtaekwangia indiensis sp. nov., Ohtaekwangia reichenbachii sp. nov. from diverse environment.</title>
        <authorList>
            <person name="Octaviana S."/>
        </authorList>
    </citation>
    <scope>NUCLEOTIDE SEQUENCE [LARGE SCALE GENOMIC DNA]</scope>
    <source>
        <strain evidence="1 2">PWU20</strain>
    </source>
</reference>
<name>A0ABS5VQV2_9BACT</name>
<comment type="caution">
    <text evidence="1">The sequence shown here is derived from an EMBL/GenBank/DDBJ whole genome shotgun (WGS) entry which is preliminary data.</text>
</comment>
<dbReference type="Proteomes" id="UP000772618">
    <property type="component" value="Unassembled WGS sequence"/>
</dbReference>
<accession>A0ABS5VQV2</accession>
<evidence type="ECO:0000313" key="2">
    <source>
        <dbReference type="Proteomes" id="UP000772618"/>
    </source>
</evidence>
<organism evidence="1 2">
    <name type="scientific">Chryseosolibacter indicus</name>
    <dbReference type="NCBI Taxonomy" id="2782351"/>
    <lineage>
        <taxon>Bacteria</taxon>
        <taxon>Pseudomonadati</taxon>
        <taxon>Bacteroidota</taxon>
        <taxon>Cytophagia</taxon>
        <taxon>Cytophagales</taxon>
        <taxon>Chryseotaleaceae</taxon>
        <taxon>Chryseosolibacter</taxon>
    </lineage>
</organism>
<keyword evidence="2" id="KW-1185">Reference proteome</keyword>
<gene>
    <name evidence="1" type="ORF">KK060_11095</name>
</gene>
<evidence type="ECO:0000313" key="1">
    <source>
        <dbReference type="EMBL" id="MBT1703830.1"/>
    </source>
</evidence>